<dbReference type="Pfam" id="PF16403">
    <property type="entry name" value="Bact_surface_Ig-like"/>
    <property type="match status" value="1"/>
</dbReference>
<dbReference type="STRING" id="471854.Dfer_2716"/>
<dbReference type="Proteomes" id="UP000002011">
    <property type="component" value="Chromosome"/>
</dbReference>
<keyword evidence="1" id="KW-0732">Signal</keyword>
<evidence type="ECO:0000313" key="3">
    <source>
        <dbReference type="EMBL" id="ACT93931.1"/>
    </source>
</evidence>
<dbReference type="eggNOG" id="ENOG5033412">
    <property type="taxonomic scope" value="Bacteria"/>
</dbReference>
<dbReference type="InterPro" id="IPR032179">
    <property type="entry name" value="Cry22Aa_Ig-like"/>
</dbReference>
<feature type="chain" id="PRO_5002971020" description="Pesticidal crystal protein Cry22Aa Ig-like domain-containing protein" evidence="1">
    <location>
        <begin position="23"/>
        <end position="210"/>
    </location>
</feature>
<dbReference type="EMBL" id="CP001619">
    <property type="protein sequence ID" value="ACT93931.1"/>
    <property type="molecule type" value="Genomic_DNA"/>
</dbReference>
<feature type="signal peptide" evidence="1">
    <location>
        <begin position="1"/>
        <end position="22"/>
    </location>
</feature>
<protein>
    <recommendedName>
        <fullName evidence="2">Pesticidal crystal protein Cry22Aa Ig-like domain-containing protein</fullName>
    </recommendedName>
</protein>
<evidence type="ECO:0000313" key="4">
    <source>
        <dbReference type="Proteomes" id="UP000002011"/>
    </source>
</evidence>
<reference evidence="3 4" key="1">
    <citation type="journal article" date="2009" name="Stand. Genomic Sci.">
        <title>Complete genome sequence of Dyadobacter fermentans type strain (NS114).</title>
        <authorList>
            <person name="Lang E."/>
            <person name="Lapidus A."/>
            <person name="Chertkov O."/>
            <person name="Brettin T."/>
            <person name="Detter J.C."/>
            <person name="Han C."/>
            <person name="Copeland A."/>
            <person name="Glavina Del Rio T."/>
            <person name="Nolan M."/>
            <person name="Chen F."/>
            <person name="Lucas S."/>
            <person name="Tice H."/>
            <person name="Cheng J.F."/>
            <person name="Land M."/>
            <person name="Hauser L."/>
            <person name="Chang Y.J."/>
            <person name="Jeffries C.D."/>
            <person name="Kopitz M."/>
            <person name="Bruce D."/>
            <person name="Goodwin L."/>
            <person name="Pitluck S."/>
            <person name="Ovchinnikova G."/>
            <person name="Pati A."/>
            <person name="Ivanova N."/>
            <person name="Mavrommatis K."/>
            <person name="Chen A."/>
            <person name="Palaniappan K."/>
            <person name="Chain P."/>
            <person name="Bristow J."/>
            <person name="Eisen J.A."/>
            <person name="Markowitz V."/>
            <person name="Hugenholtz P."/>
            <person name="Goker M."/>
            <person name="Rohde M."/>
            <person name="Kyrpides N.C."/>
            <person name="Klenk H.P."/>
        </authorList>
    </citation>
    <scope>NUCLEOTIDE SEQUENCE [LARGE SCALE GENOMIC DNA]</scope>
    <source>
        <strain evidence="4">ATCC 700827 / DSM 18053 / CIP 107007 / KCTC 52180 / NS114</strain>
    </source>
</reference>
<proteinExistence type="predicted"/>
<gene>
    <name evidence="3" type="ordered locus">Dfer_2716</name>
</gene>
<evidence type="ECO:0000259" key="2">
    <source>
        <dbReference type="Pfam" id="PF16403"/>
    </source>
</evidence>
<dbReference type="KEGG" id="dfe:Dfer_2716"/>
<evidence type="ECO:0000256" key="1">
    <source>
        <dbReference type="SAM" id="SignalP"/>
    </source>
</evidence>
<dbReference type="Gene3D" id="2.60.40.10">
    <property type="entry name" value="Immunoglobulins"/>
    <property type="match status" value="1"/>
</dbReference>
<dbReference type="HOGENOM" id="CLU_1308503_0_0_10"/>
<feature type="domain" description="Pesticidal crystal protein Cry22Aa Ig-like" evidence="2">
    <location>
        <begin position="37"/>
        <end position="105"/>
    </location>
</feature>
<dbReference type="AlphaFoldDB" id="C6W3F4"/>
<dbReference type="OrthoDB" id="1423116at2"/>
<name>C6W3F4_DYAFD</name>
<sequence>MKRGIKLILVALTLFAVMSCEDKTTEGISSITNYPIITIKGDQWNVVNVGGTFTDAGATATEGGQDIAVKVVGTVDTKTPGVYILEYQAVNKDGFSSVDYRYVGVISAAAAAVDISGKYQRNAGAFGVSTVTRVKGNLYKTDNVGGVLAPAAGETVYFYYYDKGKIECPYQLTPGNSFECESESIKEGVSYSWIVLNPLFGTALRTFEKL</sequence>
<organism evidence="3 4">
    <name type="scientific">Dyadobacter fermentans (strain ATCC 700827 / DSM 18053 / CIP 107007 / KCTC 52180 / NS114)</name>
    <dbReference type="NCBI Taxonomy" id="471854"/>
    <lineage>
        <taxon>Bacteria</taxon>
        <taxon>Pseudomonadati</taxon>
        <taxon>Bacteroidota</taxon>
        <taxon>Cytophagia</taxon>
        <taxon>Cytophagales</taxon>
        <taxon>Spirosomataceae</taxon>
        <taxon>Dyadobacter</taxon>
    </lineage>
</organism>
<dbReference type="InterPro" id="IPR013783">
    <property type="entry name" value="Ig-like_fold"/>
</dbReference>
<dbReference type="PROSITE" id="PS51257">
    <property type="entry name" value="PROKAR_LIPOPROTEIN"/>
    <property type="match status" value="1"/>
</dbReference>
<keyword evidence="4" id="KW-1185">Reference proteome</keyword>
<accession>C6W3F4</accession>